<gene>
    <name evidence="1" type="ORF">C9I57_17990</name>
</gene>
<accession>A0A2T3XST9</accession>
<dbReference type="Proteomes" id="UP000240638">
    <property type="component" value="Unassembled WGS sequence"/>
</dbReference>
<dbReference type="AlphaFoldDB" id="A0A2T3XST9"/>
<name>A0A2T3XST9_9BURK</name>
<proteinExistence type="predicted"/>
<comment type="caution">
    <text evidence="1">The sequence shown here is derived from an EMBL/GenBank/DDBJ whole genome shotgun (WGS) entry which is preliminary data.</text>
</comment>
<reference evidence="1 2" key="1">
    <citation type="submission" date="2018-03" db="EMBL/GenBank/DDBJ databases">
        <title>Whole genome analyses suggest that Burkholderia sensu lato contains two further novel genera in the rhizoxinica-symbiotica group Mycetohabitans gen. nov., and Trinickia gen. nov.: implications for the evolution of diazotrophy and nodulation in the Burkholderiaceae.</title>
        <authorList>
            <person name="Estrada De Los Santos P."/>
            <person name="Palmer M."/>
            <person name="Chavez-Ramirez B."/>
            <person name="Steenkamp E.T."/>
            <person name="Hirsch A.M."/>
            <person name="Manyaka P."/>
            <person name="Maluk M."/>
            <person name="Lafos M."/>
            <person name="Crook M."/>
            <person name="Gross E."/>
            <person name="Simon M.F."/>
            <person name="Bueno Dos Reis Junior F."/>
            <person name="Poole P.S."/>
            <person name="Venter S.N."/>
            <person name="James E.K."/>
        </authorList>
    </citation>
    <scope>NUCLEOTIDE SEQUENCE [LARGE SCALE GENOMIC DNA]</scope>
    <source>
        <strain evidence="1 2">JPY-366</strain>
    </source>
</reference>
<protein>
    <submittedName>
        <fullName evidence="1">Uncharacterized protein</fullName>
    </submittedName>
</protein>
<dbReference type="EMBL" id="PYUC01000008">
    <property type="protein sequence ID" value="PTB19571.1"/>
    <property type="molecule type" value="Genomic_DNA"/>
</dbReference>
<sequence>MSLQQIERLVPRLEALLSDLEKCRVPVEDQLWAIAAISEWLQLSVDTVSRSVVTRPGFPRPVQPVPGTLARRRWFAGEVIRWARQNRGKLPARRAGRLRRQPS</sequence>
<evidence type="ECO:0000313" key="2">
    <source>
        <dbReference type="Proteomes" id="UP000240638"/>
    </source>
</evidence>
<evidence type="ECO:0000313" key="1">
    <source>
        <dbReference type="EMBL" id="PTB19571.1"/>
    </source>
</evidence>
<organism evidence="1 2">
    <name type="scientific">Trinickia symbiotica</name>
    <dbReference type="NCBI Taxonomy" id="863227"/>
    <lineage>
        <taxon>Bacteria</taxon>
        <taxon>Pseudomonadati</taxon>
        <taxon>Pseudomonadota</taxon>
        <taxon>Betaproteobacteria</taxon>
        <taxon>Burkholderiales</taxon>
        <taxon>Burkholderiaceae</taxon>
        <taxon>Trinickia</taxon>
    </lineage>
</organism>